<gene>
    <name evidence="1" type="ORF">GR170_07215</name>
</gene>
<dbReference type="Proteomes" id="UP000477911">
    <property type="component" value="Unassembled WGS sequence"/>
</dbReference>
<name>A0A6L7G2F8_9RHOB</name>
<evidence type="ECO:0000313" key="2">
    <source>
        <dbReference type="Proteomes" id="UP000477911"/>
    </source>
</evidence>
<accession>A0A6L7G2F8</accession>
<organism evidence="1 2">
    <name type="scientific">Pseudooceanicola albus</name>
    <dbReference type="NCBI Taxonomy" id="2692189"/>
    <lineage>
        <taxon>Bacteria</taxon>
        <taxon>Pseudomonadati</taxon>
        <taxon>Pseudomonadota</taxon>
        <taxon>Alphaproteobacteria</taxon>
        <taxon>Rhodobacterales</taxon>
        <taxon>Paracoccaceae</taxon>
        <taxon>Pseudooceanicola</taxon>
    </lineage>
</organism>
<evidence type="ECO:0000313" key="1">
    <source>
        <dbReference type="EMBL" id="MXN17616.1"/>
    </source>
</evidence>
<reference evidence="1 2" key="1">
    <citation type="submission" date="2019-12" db="EMBL/GenBank/DDBJ databases">
        <authorList>
            <person name="Li M."/>
        </authorList>
    </citation>
    <scope>NUCLEOTIDE SEQUENCE [LARGE SCALE GENOMIC DNA]</scope>
    <source>
        <strain evidence="1 2">GBMRC 2024</strain>
    </source>
</reference>
<proteinExistence type="predicted"/>
<dbReference type="RefSeq" id="WP_160893115.1">
    <property type="nucleotide sequence ID" value="NZ_WUMU01000005.1"/>
</dbReference>
<comment type="caution">
    <text evidence="1">The sequence shown here is derived from an EMBL/GenBank/DDBJ whole genome shotgun (WGS) entry which is preliminary data.</text>
</comment>
<dbReference type="EMBL" id="WUMU01000005">
    <property type="protein sequence ID" value="MXN17616.1"/>
    <property type="molecule type" value="Genomic_DNA"/>
</dbReference>
<protein>
    <submittedName>
        <fullName evidence="1">Uncharacterized protein</fullName>
    </submittedName>
</protein>
<keyword evidence="2" id="KW-1185">Reference proteome</keyword>
<sequence length="74" mass="8363">MGTIRTSTYRPTLKETQQGRWYILFELYDDTGIPAVDRGDRQAAIMLPEGATEEQARALQSALHMKGAEFAFIE</sequence>
<dbReference type="AlphaFoldDB" id="A0A6L7G2F8"/>